<gene>
    <name evidence="1" type="ORF">E6B08_11500</name>
</gene>
<dbReference type="RefSeq" id="WP_136914104.1">
    <property type="nucleotide sequence ID" value="NZ_CP039371.1"/>
</dbReference>
<accession>A0A4D6X7H7</accession>
<reference evidence="2" key="1">
    <citation type="submission" date="2019-04" db="EMBL/GenBank/DDBJ databases">
        <title>Genome sequence of Pseudomonas putida 1290, an auxin catabolizing strain.</title>
        <authorList>
            <person name="Laird T.S."/>
            <person name="Leveau J.H.J."/>
        </authorList>
    </citation>
    <scope>NUCLEOTIDE SEQUENCE [LARGE SCALE GENOMIC DNA]</scope>
    <source>
        <strain evidence="2">1290</strain>
    </source>
</reference>
<dbReference type="EMBL" id="CP039371">
    <property type="protein sequence ID" value="QCI11943.1"/>
    <property type="molecule type" value="Genomic_DNA"/>
</dbReference>
<evidence type="ECO:0000313" key="2">
    <source>
        <dbReference type="Proteomes" id="UP000298551"/>
    </source>
</evidence>
<organism evidence="1 2">
    <name type="scientific">Pseudomonas putida</name>
    <name type="common">Arthrobacter siderocapsulatus</name>
    <dbReference type="NCBI Taxonomy" id="303"/>
    <lineage>
        <taxon>Bacteria</taxon>
        <taxon>Pseudomonadati</taxon>
        <taxon>Pseudomonadota</taxon>
        <taxon>Gammaproteobacteria</taxon>
        <taxon>Pseudomonadales</taxon>
        <taxon>Pseudomonadaceae</taxon>
        <taxon>Pseudomonas</taxon>
    </lineage>
</organism>
<proteinExistence type="predicted"/>
<sequence length="84" mass="9121">MAFLFTGFVACSAMAADDDMSQCDLNLQKLRDLKASIAVVPEPLRSEVKALRMDAEDAKQEGDAKKCLSDTLQALQKLRTAGKS</sequence>
<name>A0A4D6X7H7_PSEPU</name>
<dbReference type="Proteomes" id="UP000298551">
    <property type="component" value="Chromosome"/>
</dbReference>
<protein>
    <submittedName>
        <fullName evidence="1">Uncharacterized protein</fullName>
    </submittedName>
</protein>
<evidence type="ECO:0000313" key="1">
    <source>
        <dbReference type="EMBL" id="QCI11943.1"/>
    </source>
</evidence>
<dbReference type="AlphaFoldDB" id="A0A4D6X7H7"/>